<reference evidence="17 18" key="1">
    <citation type="journal article" date="2019" name="Nat. Microbiol.">
        <title>Mediterranean grassland soil C-N compound turnover is dependent on rainfall and depth, and is mediated by genomically divergent microorganisms.</title>
        <authorList>
            <person name="Diamond S."/>
            <person name="Andeer P.F."/>
            <person name="Li Z."/>
            <person name="Crits-Christoph A."/>
            <person name="Burstein D."/>
            <person name="Anantharaman K."/>
            <person name="Lane K.R."/>
            <person name="Thomas B.C."/>
            <person name="Pan C."/>
            <person name="Northen T.R."/>
            <person name="Banfield J.F."/>
        </authorList>
    </citation>
    <scope>NUCLEOTIDE SEQUENCE [LARGE SCALE GENOMIC DNA]</scope>
    <source>
        <strain evidence="17">WS_2</strain>
    </source>
</reference>
<protein>
    <recommendedName>
        <fullName evidence="14">Electron transfer flavoprotein-ubiquinone oxidoreductase</fullName>
        <shortName evidence="14">ETF-QO</shortName>
        <ecNumber evidence="14">1.5.5.1</ecNumber>
    </recommendedName>
</protein>
<keyword evidence="9 14" id="KW-0560">Oxidoreductase</keyword>
<comment type="catalytic activity">
    <reaction evidence="14">
        <text>a ubiquinone + reduced [electron-transfer flavoprotein] = a ubiquinol + oxidized [electron-transfer flavoprotein] + H(+)</text>
        <dbReference type="Rhea" id="RHEA:24052"/>
        <dbReference type="Rhea" id="RHEA-COMP:9565"/>
        <dbReference type="Rhea" id="RHEA-COMP:9566"/>
        <dbReference type="Rhea" id="RHEA-COMP:10685"/>
        <dbReference type="Rhea" id="RHEA-COMP:10686"/>
        <dbReference type="ChEBI" id="CHEBI:15378"/>
        <dbReference type="ChEBI" id="CHEBI:16389"/>
        <dbReference type="ChEBI" id="CHEBI:17976"/>
        <dbReference type="ChEBI" id="CHEBI:57692"/>
        <dbReference type="ChEBI" id="CHEBI:58307"/>
        <dbReference type="EC" id="1.5.5.1"/>
    </reaction>
</comment>
<dbReference type="InterPro" id="IPR007859">
    <property type="entry name" value="ETF-QO/FixX_C"/>
</dbReference>
<dbReference type="AlphaFoldDB" id="A0A538SWN7"/>
<evidence type="ECO:0000256" key="7">
    <source>
        <dbReference type="ARBA" id="ARBA00022946"/>
    </source>
</evidence>
<dbReference type="PROSITE" id="PS51379">
    <property type="entry name" value="4FE4S_FER_2"/>
    <property type="match status" value="1"/>
</dbReference>
<keyword evidence="7" id="KW-0809">Transit peptide</keyword>
<evidence type="ECO:0000256" key="6">
    <source>
        <dbReference type="ARBA" id="ARBA00022827"/>
    </source>
</evidence>
<evidence type="ECO:0000256" key="12">
    <source>
        <dbReference type="ARBA" id="ARBA00023075"/>
    </source>
</evidence>
<dbReference type="EC" id="1.5.5.1" evidence="14"/>
<evidence type="ECO:0000256" key="14">
    <source>
        <dbReference type="RuleBase" id="RU366068"/>
    </source>
</evidence>
<keyword evidence="4 14" id="KW-0285">Flavoprotein</keyword>
<sequence>MPGRMRLLEGAARGLRAARRRIVGGGRASRRAEFPPGVRSRSARRSARRRGRHDHGRPRRPAARPPRQHARPRAHAQAVGGPSGTQHDEDQPVHLKVADTSVCATKCREEFGNPCQHFCPASVYEMVPDEARPGALKLHINASNCVHCKTCDIADPYQIITWVTPEGGGGPNYRQL</sequence>
<keyword evidence="13" id="KW-0472">Membrane</keyword>
<evidence type="ECO:0000256" key="4">
    <source>
        <dbReference type="ARBA" id="ARBA00022630"/>
    </source>
</evidence>
<dbReference type="GO" id="GO:0016020">
    <property type="term" value="C:membrane"/>
    <property type="evidence" value="ECO:0007669"/>
    <property type="project" value="UniProtKB-SubCell"/>
</dbReference>
<evidence type="ECO:0000259" key="16">
    <source>
        <dbReference type="PROSITE" id="PS51379"/>
    </source>
</evidence>
<evidence type="ECO:0000256" key="2">
    <source>
        <dbReference type="ARBA" id="ARBA00004370"/>
    </source>
</evidence>
<comment type="caution">
    <text evidence="17">The sequence shown here is derived from an EMBL/GenBank/DDBJ whole genome shotgun (WGS) entry which is preliminary data.</text>
</comment>
<evidence type="ECO:0000256" key="9">
    <source>
        <dbReference type="ARBA" id="ARBA00023002"/>
    </source>
</evidence>
<feature type="domain" description="4Fe-4S ferredoxin-type" evidence="16">
    <location>
        <begin position="136"/>
        <end position="165"/>
    </location>
</feature>
<evidence type="ECO:0000256" key="13">
    <source>
        <dbReference type="ARBA" id="ARBA00023136"/>
    </source>
</evidence>
<dbReference type="GO" id="GO:0051539">
    <property type="term" value="F:4 iron, 4 sulfur cluster binding"/>
    <property type="evidence" value="ECO:0007669"/>
    <property type="project" value="UniProtKB-UniRule"/>
</dbReference>
<dbReference type="GO" id="GO:0004174">
    <property type="term" value="F:electron-transferring-flavoprotein dehydrogenase activity"/>
    <property type="evidence" value="ECO:0007669"/>
    <property type="project" value="UniProtKB-UniRule"/>
</dbReference>
<dbReference type="InterPro" id="IPR040156">
    <property type="entry name" value="ETF-QO"/>
</dbReference>
<comment type="function">
    <text evidence="14">Accepts electrons from ETF and reduces ubiquinone.</text>
</comment>
<dbReference type="FunFam" id="3.30.70.20:FF:000015">
    <property type="entry name" value="Electron transfer flavoprotein-ubiquinone oxidoreductase"/>
    <property type="match status" value="1"/>
</dbReference>
<keyword evidence="3 14" id="KW-0813">Transport</keyword>
<comment type="subcellular location">
    <subcellularLocation>
        <location evidence="2">Membrane</location>
    </subcellularLocation>
</comment>
<accession>A0A538SWN7</accession>
<evidence type="ECO:0000313" key="18">
    <source>
        <dbReference type="Proteomes" id="UP000317716"/>
    </source>
</evidence>
<evidence type="ECO:0000313" key="17">
    <source>
        <dbReference type="EMBL" id="TMQ55772.1"/>
    </source>
</evidence>
<evidence type="ECO:0000256" key="8">
    <source>
        <dbReference type="ARBA" id="ARBA00022982"/>
    </source>
</evidence>
<evidence type="ECO:0000256" key="1">
    <source>
        <dbReference type="ARBA" id="ARBA00001974"/>
    </source>
</evidence>
<feature type="compositionally biased region" description="Basic residues" evidence="15">
    <location>
        <begin position="41"/>
        <end position="74"/>
    </location>
</feature>
<dbReference type="PANTHER" id="PTHR10617">
    <property type="entry name" value="ELECTRON TRANSFER FLAVOPROTEIN-UBIQUINONE OXIDOREDUCTASE"/>
    <property type="match status" value="1"/>
</dbReference>
<evidence type="ECO:0000256" key="15">
    <source>
        <dbReference type="SAM" id="MobiDB-lite"/>
    </source>
</evidence>
<dbReference type="GO" id="GO:0046872">
    <property type="term" value="F:metal ion binding"/>
    <property type="evidence" value="ECO:0007669"/>
    <property type="project" value="UniProtKB-KW"/>
</dbReference>
<organism evidence="17 18">
    <name type="scientific">Eiseniibacteriota bacterium</name>
    <dbReference type="NCBI Taxonomy" id="2212470"/>
    <lineage>
        <taxon>Bacteria</taxon>
        <taxon>Candidatus Eiseniibacteriota</taxon>
    </lineage>
</organism>
<evidence type="ECO:0000256" key="11">
    <source>
        <dbReference type="ARBA" id="ARBA00023014"/>
    </source>
</evidence>
<proteinExistence type="predicted"/>
<keyword evidence="12 14" id="KW-0830">Ubiquinone</keyword>
<dbReference type="EMBL" id="VBOS01000199">
    <property type="protein sequence ID" value="TMQ55772.1"/>
    <property type="molecule type" value="Genomic_DNA"/>
</dbReference>
<evidence type="ECO:0000256" key="3">
    <source>
        <dbReference type="ARBA" id="ARBA00022448"/>
    </source>
</evidence>
<name>A0A538SWN7_UNCEI</name>
<keyword evidence="8 14" id="KW-0249">Electron transport</keyword>
<dbReference type="PANTHER" id="PTHR10617:SF107">
    <property type="entry name" value="ELECTRON TRANSFER FLAVOPROTEIN-UBIQUINONE OXIDOREDUCTASE, MITOCHONDRIAL"/>
    <property type="match status" value="1"/>
</dbReference>
<keyword evidence="11 14" id="KW-0411">Iron-sulfur</keyword>
<gene>
    <name evidence="17" type="ORF">E6K72_05965</name>
</gene>
<keyword evidence="6 14" id="KW-0274">FAD</keyword>
<dbReference type="Pfam" id="PF05187">
    <property type="entry name" value="Fer4_ETF_QO"/>
    <property type="match status" value="1"/>
</dbReference>
<evidence type="ECO:0000256" key="10">
    <source>
        <dbReference type="ARBA" id="ARBA00023004"/>
    </source>
</evidence>
<keyword evidence="5 14" id="KW-0479">Metal-binding</keyword>
<keyword evidence="10 14" id="KW-0408">Iron</keyword>
<comment type="cofactor">
    <cofactor evidence="1 14">
        <name>FAD</name>
        <dbReference type="ChEBI" id="CHEBI:57692"/>
    </cofactor>
</comment>
<dbReference type="Proteomes" id="UP000317716">
    <property type="component" value="Unassembled WGS sequence"/>
</dbReference>
<feature type="region of interest" description="Disordered" evidence="15">
    <location>
        <begin position="21"/>
        <end position="91"/>
    </location>
</feature>
<dbReference type="Gene3D" id="3.30.70.20">
    <property type="match status" value="1"/>
</dbReference>
<dbReference type="SUPFAM" id="SSF54862">
    <property type="entry name" value="4Fe-4S ferredoxins"/>
    <property type="match status" value="1"/>
</dbReference>
<comment type="cofactor">
    <cofactor evidence="14">
        <name>[4Fe-4S] cluster</name>
        <dbReference type="ChEBI" id="CHEBI:49883"/>
    </cofactor>
    <text evidence="14">Binds 1 [4Fe-4S] cluster.</text>
</comment>
<dbReference type="InterPro" id="IPR017896">
    <property type="entry name" value="4Fe4S_Fe-S-bd"/>
</dbReference>
<evidence type="ECO:0000256" key="5">
    <source>
        <dbReference type="ARBA" id="ARBA00022723"/>
    </source>
</evidence>